<proteinExistence type="predicted"/>
<dbReference type="STRING" id="5643.A0A060SY67"/>
<dbReference type="Proteomes" id="UP000029665">
    <property type="component" value="Unassembled WGS sequence"/>
</dbReference>
<name>A0A060SY67_PYCCI</name>
<reference evidence="2" key="1">
    <citation type="submission" date="2014-01" db="EMBL/GenBank/DDBJ databases">
        <title>The genome of the white-rot fungus Pycnoporus cinnabarinus: a basidiomycete model with a versatile arsenal for lignocellulosic biomass breakdown.</title>
        <authorList>
            <person name="Levasseur A."/>
            <person name="Lomascolo A."/>
            <person name="Ruiz-Duenas F.J."/>
            <person name="Uzan E."/>
            <person name="Piumi F."/>
            <person name="Kues U."/>
            <person name="Ram A.F.J."/>
            <person name="Murat C."/>
            <person name="Haon M."/>
            <person name="Benoit I."/>
            <person name="Arfi Y."/>
            <person name="Chevret D."/>
            <person name="Drula E."/>
            <person name="Kwon M.J."/>
            <person name="Gouret P."/>
            <person name="Lesage-Meessen L."/>
            <person name="Lombard V."/>
            <person name="Mariette J."/>
            <person name="Noirot C."/>
            <person name="Park J."/>
            <person name="Patyshakuliyeva A."/>
            <person name="Wieneger R.A.B."/>
            <person name="Wosten H.A.B."/>
            <person name="Martin F."/>
            <person name="Coutinho P.M."/>
            <person name="de Vries R."/>
            <person name="Martinez A.T."/>
            <person name="Klopp C."/>
            <person name="Pontarotti P."/>
            <person name="Henrissat B."/>
            <person name="Record E."/>
        </authorList>
    </citation>
    <scope>NUCLEOTIDE SEQUENCE [LARGE SCALE GENOMIC DNA]</scope>
    <source>
        <strain evidence="2">BRFM137</strain>
    </source>
</reference>
<feature type="compositionally biased region" description="Low complexity" evidence="1">
    <location>
        <begin position="20"/>
        <end position="38"/>
    </location>
</feature>
<organism evidence="2 3">
    <name type="scientific">Pycnoporus cinnabarinus</name>
    <name type="common">Cinnabar-red polypore</name>
    <name type="synonym">Trametes cinnabarina</name>
    <dbReference type="NCBI Taxonomy" id="5643"/>
    <lineage>
        <taxon>Eukaryota</taxon>
        <taxon>Fungi</taxon>
        <taxon>Dikarya</taxon>
        <taxon>Basidiomycota</taxon>
        <taxon>Agaricomycotina</taxon>
        <taxon>Agaricomycetes</taxon>
        <taxon>Polyporales</taxon>
        <taxon>Polyporaceae</taxon>
        <taxon>Trametes</taxon>
    </lineage>
</organism>
<gene>
    <name evidence="2" type="ORF">BN946_scf184902.g22</name>
</gene>
<protein>
    <submittedName>
        <fullName evidence="2">Uncharacterized protein</fullName>
    </submittedName>
</protein>
<dbReference type="OrthoDB" id="71302at2759"/>
<evidence type="ECO:0000313" key="3">
    <source>
        <dbReference type="Proteomes" id="UP000029665"/>
    </source>
</evidence>
<comment type="caution">
    <text evidence="2">The sequence shown here is derived from an EMBL/GenBank/DDBJ whole genome shotgun (WGS) entry which is preliminary data.</text>
</comment>
<dbReference type="AlphaFoldDB" id="A0A060SY67"/>
<evidence type="ECO:0000256" key="1">
    <source>
        <dbReference type="SAM" id="MobiDB-lite"/>
    </source>
</evidence>
<accession>A0A060SY67</accession>
<sequence length="133" mass="14507">MASSQPTHDPALAHVPPAPSNNQHPAAPAQPAQNATQPSVPGSLIPGMANEQVMNLLKHIPELFSRSRPEYVARAFHVIGSIGHVRGGDRDMRVVESVGDEVMMHPEKRSPLYIIPAPCTMYRERIDGYLDSP</sequence>
<keyword evidence="3" id="KW-1185">Reference proteome</keyword>
<dbReference type="EMBL" id="CCBP010000456">
    <property type="protein sequence ID" value="CDO77488.1"/>
    <property type="molecule type" value="Genomic_DNA"/>
</dbReference>
<evidence type="ECO:0000313" key="2">
    <source>
        <dbReference type="EMBL" id="CDO77488.1"/>
    </source>
</evidence>
<dbReference type="HOGENOM" id="CLU_1907737_0_0_1"/>
<feature type="region of interest" description="Disordered" evidence="1">
    <location>
        <begin position="1"/>
        <end position="43"/>
    </location>
</feature>